<dbReference type="InterPro" id="IPR024607">
    <property type="entry name" value="Sulfatase_CS"/>
</dbReference>
<dbReference type="EMBL" id="JAVTTP010000001">
    <property type="protein sequence ID" value="MDT7829335.1"/>
    <property type="molecule type" value="Genomic_DNA"/>
</dbReference>
<dbReference type="PROSITE" id="PS51257">
    <property type="entry name" value="PROKAR_LIPOPROTEIN"/>
    <property type="match status" value="1"/>
</dbReference>
<dbReference type="Pfam" id="PF00884">
    <property type="entry name" value="Sulfatase"/>
    <property type="match status" value="1"/>
</dbReference>
<dbReference type="InterPro" id="IPR052701">
    <property type="entry name" value="GAG_Ulvan_Degrading_Sulfatases"/>
</dbReference>
<organism evidence="4 5">
    <name type="scientific">Pricia mediterranea</name>
    <dbReference type="NCBI Taxonomy" id="3076079"/>
    <lineage>
        <taxon>Bacteria</taxon>
        <taxon>Pseudomonadati</taxon>
        <taxon>Bacteroidota</taxon>
        <taxon>Flavobacteriia</taxon>
        <taxon>Flavobacteriales</taxon>
        <taxon>Flavobacteriaceae</taxon>
        <taxon>Pricia</taxon>
    </lineage>
</organism>
<dbReference type="PANTHER" id="PTHR43751">
    <property type="entry name" value="SULFATASE"/>
    <property type="match status" value="1"/>
</dbReference>
<dbReference type="PANTHER" id="PTHR43751:SF3">
    <property type="entry name" value="SULFATASE N-TERMINAL DOMAIN-CONTAINING PROTEIN"/>
    <property type="match status" value="1"/>
</dbReference>
<name>A0ABU3L6P8_9FLAO</name>
<proteinExistence type="inferred from homology"/>
<protein>
    <submittedName>
        <fullName evidence="4">Arylsulfatase</fullName>
    </submittedName>
</protein>
<dbReference type="Proteomes" id="UP001250656">
    <property type="component" value="Unassembled WGS sequence"/>
</dbReference>
<feature type="domain" description="Sulfatase N-terminal" evidence="3">
    <location>
        <begin position="42"/>
        <end position="414"/>
    </location>
</feature>
<reference evidence="4 5" key="1">
    <citation type="submission" date="2023-09" db="EMBL/GenBank/DDBJ databases">
        <title>Novel taxa isolated from Blanes Bay.</title>
        <authorList>
            <person name="Rey-Velasco X."/>
            <person name="Lucena T."/>
        </authorList>
    </citation>
    <scope>NUCLEOTIDE SEQUENCE [LARGE SCALE GENOMIC DNA]</scope>
    <source>
        <strain evidence="4 5">S334</strain>
    </source>
</reference>
<dbReference type="InterPro" id="IPR000917">
    <property type="entry name" value="Sulfatase_N"/>
</dbReference>
<sequence length="532" mass="60012">MRYLNYAFFLIAAVMAFSCTDSKNKKHADGTVQRTAGKNDEPNIIYILADDLGYGELGVYGQEKIETPNIDALAQEGILFTQHYTSAPVCAPARYMLMTGKHSGNAYIRGNDEWGERGDVRNYRAMIIDSTLEGQRPIPANTVLLPQKLKQKGYATGIVGKWGLGAPHTESIPTKMGFDFFYGYNCQRQAHTYYPVHLYKNENRVYLNNDTIAPHTRLAQGADPDDPENYSDFALTDYAPELMFDELMGFVSQSKENPFFLYWATPIPHNPIQAPQRWVDHYIEKFGDEEPYLGDNNYFPHQNPRAGYAAMISYLDENVGKLVEYLKDEAMYDNTLIIFTSDNGVTFTGGTHGKFFNSSGPFGEERGEAKGFVYEGGIRVPMIATWPGHIKAGSTSDLVSAHYDVMATLGELVGFDAPEDTDGISFLPTLLGKEGQERHDFLYWEFPEYGGQVAIRMGDWKVVRQNLKDNEKEPTLELYNLADDPVESNNLAGGHPEIIQRASAIFKREHQRSDLEKFRIPRIEKGLLSEKE</sequence>
<gene>
    <name evidence="4" type="ORF">RQM65_11715</name>
</gene>
<dbReference type="Gene3D" id="3.30.1120.10">
    <property type="match status" value="1"/>
</dbReference>
<evidence type="ECO:0000313" key="5">
    <source>
        <dbReference type="Proteomes" id="UP001250656"/>
    </source>
</evidence>
<accession>A0ABU3L6P8</accession>
<evidence type="ECO:0000256" key="1">
    <source>
        <dbReference type="ARBA" id="ARBA00008779"/>
    </source>
</evidence>
<dbReference type="Gene3D" id="3.40.720.10">
    <property type="entry name" value="Alkaline Phosphatase, subunit A"/>
    <property type="match status" value="1"/>
</dbReference>
<keyword evidence="2" id="KW-0378">Hydrolase</keyword>
<dbReference type="PROSITE" id="PS00523">
    <property type="entry name" value="SULFATASE_1"/>
    <property type="match status" value="1"/>
</dbReference>
<dbReference type="SUPFAM" id="SSF53649">
    <property type="entry name" value="Alkaline phosphatase-like"/>
    <property type="match status" value="1"/>
</dbReference>
<comment type="similarity">
    <text evidence="1">Belongs to the sulfatase family.</text>
</comment>
<evidence type="ECO:0000256" key="2">
    <source>
        <dbReference type="ARBA" id="ARBA00022801"/>
    </source>
</evidence>
<comment type="caution">
    <text evidence="4">The sequence shown here is derived from an EMBL/GenBank/DDBJ whole genome shotgun (WGS) entry which is preliminary data.</text>
</comment>
<dbReference type="InterPro" id="IPR017850">
    <property type="entry name" value="Alkaline_phosphatase_core_sf"/>
</dbReference>
<evidence type="ECO:0000313" key="4">
    <source>
        <dbReference type="EMBL" id="MDT7829335.1"/>
    </source>
</evidence>
<dbReference type="RefSeq" id="WP_314015205.1">
    <property type="nucleotide sequence ID" value="NZ_JAVTTP010000001.1"/>
</dbReference>
<evidence type="ECO:0000259" key="3">
    <source>
        <dbReference type="Pfam" id="PF00884"/>
    </source>
</evidence>
<dbReference type="CDD" id="cd16145">
    <property type="entry name" value="ARS_like"/>
    <property type="match status" value="1"/>
</dbReference>
<keyword evidence="5" id="KW-1185">Reference proteome</keyword>